<dbReference type="InterPro" id="IPR004589">
    <property type="entry name" value="DNA_helicase_ATP-dep_RecQ"/>
</dbReference>
<dbReference type="GO" id="GO:0005694">
    <property type="term" value="C:chromosome"/>
    <property type="evidence" value="ECO:0007669"/>
    <property type="project" value="TreeGrafter"/>
</dbReference>
<evidence type="ECO:0000256" key="11">
    <source>
        <dbReference type="SAM" id="Coils"/>
    </source>
</evidence>
<dbReference type="PANTHER" id="PTHR13710">
    <property type="entry name" value="DNA HELICASE RECQ FAMILY MEMBER"/>
    <property type="match status" value="1"/>
</dbReference>
<keyword evidence="3" id="KW-0547">Nucleotide-binding</keyword>
<dbReference type="SMART" id="SM00490">
    <property type="entry name" value="HELICc"/>
    <property type="match status" value="1"/>
</dbReference>
<dbReference type="PROSITE" id="PS51194">
    <property type="entry name" value="HELICASE_CTER"/>
    <property type="match status" value="1"/>
</dbReference>
<feature type="coiled-coil region" evidence="11">
    <location>
        <begin position="449"/>
        <end position="476"/>
    </location>
</feature>
<dbReference type="CDD" id="cd18794">
    <property type="entry name" value="SF2_C_RecQ"/>
    <property type="match status" value="1"/>
</dbReference>
<keyword evidence="7" id="KW-0238">DNA-binding</keyword>
<evidence type="ECO:0000259" key="12">
    <source>
        <dbReference type="PROSITE" id="PS51192"/>
    </source>
</evidence>
<evidence type="ECO:0000256" key="6">
    <source>
        <dbReference type="ARBA" id="ARBA00022840"/>
    </source>
</evidence>
<dbReference type="Pfam" id="PF16124">
    <property type="entry name" value="RecQ_Zn_bind"/>
    <property type="match status" value="1"/>
</dbReference>
<keyword evidence="6" id="KW-0067">ATP-binding</keyword>
<dbReference type="Proteomes" id="UP000245934">
    <property type="component" value="Unassembled WGS sequence"/>
</dbReference>
<sequence length="554" mass="62618">MEGPIELLEKYWGFHSFLPLQKEIIESLLSGHDTLAIMATGSGKSLCYQLPAVCLGGLTIVISPLISLMKDQVDDLNARGIPAATYNSSLKRGVREKTGIDLNHNNIRLLFISPEKCMQPAFLESLKKLPVTLIAIDEAHCISDWGHHFRPEYRQLSALKLHFPFVPVVALTATAIPEIRKDIIIQLGLTNPREFIGSFNRPNLFYRVIPKKNSLEVLQNFVSQHRNDSGIIYCLSKKDTEKIAATLQKNGYNALAYHAGLSGEVRKQTQDAFVHGTTPIICATIAFGMGIDKPDVRYVIHYDLPKTIESYYQETGRAGRDGQPSECLLFYSRGDIFKIRYLLERDGISEYHAEITLSKLQDMIQYCESSSCRRKYVLNYFGEDYSGYNCNSCDNCVPPGEMGVNNEHQEKTISCASQLLTHGDKDAQKRITNYPISQESEPQTSLKQIFQISQEISDLTEKLRDLRALKDELLEAALKSGTKQQGNYVLQSSIRRVRQLNLEIFKRLYPDVFMKIASVTLKDAEEIIGKDKVTDLCTYKESTRYTVIDSEQGK</sequence>
<dbReference type="AlphaFoldDB" id="A0A2V2N6N2"/>
<organism evidence="14 15">
    <name type="scientific">Methanospirillum stamsii</name>
    <dbReference type="NCBI Taxonomy" id="1277351"/>
    <lineage>
        <taxon>Archaea</taxon>
        <taxon>Methanobacteriati</taxon>
        <taxon>Methanobacteriota</taxon>
        <taxon>Stenosarchaea group</taxon>
        <taxon>Methanomicrobia</taxon>
        <taxon>Methanomicrobiales</taxon>
        <taxon>Methanospirillaceae</taxon>
        <taxon>Methanospirillum</taxon>
    </lineage>
</organism>
<evidence type="ECO:0000256" key="9">
    <source>
        <dbReference type="ARBA" id="ARBA00034617"/>
    </source>
</evidence>
<dbReference type="InterPro" id="IPR014001">
    <property type="entry name" value="Helicase_ATP-bd"/>
</dbReference>
<reference evidence="14 15" key="1">
    <citation type="submission" date="2018-05" db="EMBL/GenBank/DDBJ databases">
        <title>Draft genome of Methanospirillum stamsii Pt1.</title>
        <authorList>
            <person name="Dueholm M.S."/>
            <person name="Nielsen P.H."/>
            <person name="Bakmann L.F."/>
            <person name="Otzen D.E."/>
        </authorList>
    </citation>
    <scope>NUCLEOTIDE SEQUENCE [LARGE SCALE GENOMIC DNA]</scope>
    <source>
        <strain evidence="14 15">Pt1</strain>
    </source>
</reference>
<dbReference type="GO" id="GO:0005737">
    <property type="term" value="C:cytoplasm"/>
    <property type="evidence" value="ECO:0007669"/>
    <property type="project" value="TreeGrafter"/>
</dbReference>
<evidence type="ECO:0000256" key="8">
    <source>
        <dbReference type="ARBA" id="ARBA00023235"/>
    </source>
</evidence>
<dbReference type="GeneID" id="97608914"/>
<dbReference type="EMBL" id="QGMZ01000018">
    <property type="protein sequence ID" value="PWR73386.1"/>
    <property type="molecule type" value="Genomic_DNA"/>
</dbReference>
<keyword evidence="2" id="KW-0479">Metal-binding</keyword>
<evidence type="ECO:0000313" key="15">
    <source>
        <dbReference type="Proteomes" id="UP000245934"/>
    </source>
</evidence>
<evidence type="ECO:0000256" key="10">
    <source>
        <dbReference type="ARBA" id="ARBA00034808"/>
    </source>
</evidence>
<dbReference type="GO" id="GO:0006281">
    <property type="term" value="P:DNA repair"/>
    <property type="evidence" value="ECO:0007669"/>
    <property type="project" value="TreeGrafter"/>
</dbReference>
<feature type="domain" description="Helicase ATP-binding" evidence="12">
    <location>
        <begin position="25"/>
        <end position="193"/>
    </location>
</feature>
<dbReference type="CDD" id="cd17920">
    <property type="entry name" value="DEXHc_RecQ"/>
    <property type="match status" value="1"/>
</dbReference>
<evidence type="ECO:0000256" key="1">
    <source>
        <dbReference type="ARBA" id="ARBA00005446"/>
    </source>
</evidence>
<evidence type="ECO:0000256" key="2">
    <source>
        <dbReference type="ARBA" id="ARBA00022723"/>
    </source>
</evidence>
<dbReference type="GO" id="GO:0016787">
    <property type="term" value="F:hydrolase activity"/>
    <property type="evidence" value="ECO:0007669"/>
    <property type="project" value="UniProtKB-KW"/>
</dbReference>
<dbReference type="GO" id="GO:0009378">
    <property type="term" value="F:four-way junction helicase activity"/>
    <property type="evidence" value="ECO:0007669"/>
    <property type="project" value="TreeGrafter"/>
</dbReference>
<dbReference type="GO" id="GO:0046872">
    <property type="term" value="F:metal ion binding"/>
    <property type="evidence" value="ECO:0007669"/>
    <property type="project" value="UniProtKB-KW"/>
</dbReference>
<evidence type="ECO:0000256" key="5">
    <source>
        <dbReference type="ARBA" id="ARBA00022806"/>
    </source>
</evidence>
<dbReference type="GO" id="GO:0006310">
    <property type="term" value="P:DNA recombination"/>
    <property type="evidence" value="ECO:0007669"/>
    <property type="project" value="InterPro"/>
</dbReference>
<dbReference type="NCBIfam" id="TIGR00614">
    <property type="entry name" value="recQ_fam"/>
    <property type="match status" value="1"/>
</dbReference>
<dbReference type="SMART" id="SM00487">
    <property type="entry name" value="DEXDc"/>
    <property type="match status" value="1"/>
</dbReference>
<dbReference type="GO" id="GO:0043138">
    <property type="term" value="F:3'-5' DNA helicase activity"/>
    <property type="evidence" value="ECO:0007669"/>
    <property type="project" value="UniProtKB-EC"/>
</dbReference>
<comment type="similarity">
    <text evidence="1">Belongs to the helicase family. RecQ subfamily.</text>
</comment>
<keyword evidence="5" id="KW-0347">Helicase</keyword>
<proteinExistence type="inferred from homology"/>
<dbReference type="FunFam" id="3.40.50.300:FF:000340">
    <property type="entry name" value="Bloom syndrome, RecQ helicase"/>
    <property type="match status" value="1"/>
</dbReference>
<dbReference type="RefSeq" id="WP_109940797.1">
    <property type="nucleotide sequence ID" value="NZ_CP176366.1"/>
</dbReference>
<dbReference type="PROSITE" id="PS51192">
    <property type="entry name" value="HELICASE_ATP_BIND_1"/>
    <property type="match status" value="1"/>
</dbReference>
<evidence type="ECO:0000256" key="7">
    <source>
        <dbReference type="ARBA" id="ARBA00023125"/>
    </source>
</evidence>
<comment type="catalytic activity">
    <reaction evidence="9">
        <text>Couples ATP hydrolysis with the unwinding of duplex DNA by translocating in the 3'-5' direction.</text>
        <dbReference type="EC" id="5.6.2.4"/>
    </reaction>
</comment>
<comment type="caution">
    <text evidence="14">The sequence shown here is derived from an EMBL/GenBank/DDBJ whole genome shotgun (WGS) entry which is preliminary data.</text>
</comment>
<feature type="domain" description="Helicase C-terminal" evidence="13">
    <location>
        <begin position="210"/>
        <end position="364"/>
    </location>
</feature>
<dbReference type="EC" id="5.6.2.4" evidence="10"/>
<dbReference type="GO" id="GO:0003677">
    <property type="term" value="F:DNA binding"/>
    <property type="evidence" value="ECO:0007669"/>
    <property type="project" value="UniProtKB-KW"/>
</dbReference>
<keyword evidence="8" id="KW-0413">Isomerase</keyword>
<dbReference type="InterPro" id="IPR027417">
    <property type="entry name" value="P-loop_NTPase"/>
</dbReference>
<dbReference type="InterPro" id="IPR032284">
    <property type="entry name" value="RecQ_Zn-bd"/>
</dbReference>
<dbReference type="GO" id="GO:0005524">
    <property type="term" value="F:ATP binding"/>
    <property type="evidence" value="ECO:0007669"/>
    <property type="project" value="UniProtKB-KW"/>
</dbReference>
<dbReference type="FunFam" id="3.40.50.300:FF:001389">
    <property type="entry name" value="ATP-dependent DNA helicase RecQ"/>
    <property type="match status" value="1"/>
</dbReference>
<dbReference type="OrthoDB" id="114759at2157"/>
<dbReference type="PANTHER" id="PTHR13710:SF105">
    <property type="entry name" value="ATP-DEPENDENT DNA HELICASE Q1"/>
    <property type="match status" value="1"/>
</dbReference>
<dbReference type="Pfam" id="PF00270">
    <property type="entry name" value="DEAD"/>
    <property type="match status" value="1"/>
</dbReference>
<dbReference type="InterPro" id="IPR011545">
    <property type="entry name" value="DEAD/DEAH_box_helicase_dom"/>
</dbReference>
<evidence type="ECO:0000256" key="3">
    <source>
        <dbReference type="ARBA" id="ARBA00022741"/>
    </source>
</evidence>
<dbReference type="Pfam" id="PF00271">
    <property type="entry name" value="Helicase_C"/>
    <property type="match status" value="1"/>
</dbReference>
<dbReference type="SUPFAM" id="SSF52540">
    <property type="entry name" value="P-loop containing nucleoside triphosphate hydrolases"/>
    <property type="match status" value="1"/>
</dbReference>
<evidence type="ECO:0000256" key="4">
    <source>
        <dbReference type="ARBA" id="ARBA00022801"/>
    </source>
</evidence>
<name>A0A2V2N6N2_9EURY</name>
<dbReference type="Gene3D" id="3.40.50.300">
    <property type="entry name" value="P-loop containing nucleotide triphosphate hydrolases"/>
    <property type="match status" value="2"/>
</dbReference>
<keyword evidence="11" id="KW-0175">Coiled coil</keyword>
<gene>
    <name evidence="14" type="ORF">DLD82_09025</name>
</gene>
<evidence type="ECO:0000259" key="13">
    <source>
        <dbReference type="PROSITE" id="PS51194"/>
    </source>
</evidence>
<dbReference type="InterPro" id="IPR001650">
    <property type="entry name" value="Helicase_C-like"/>
</dbReference>
<keyword evidence="15" id="KW-1185">Reference proteome</keyword>
<protein>
    <recommendedName>
        <fullName evidence="10">DNA 3'-5' helicase</fullName>
        <ecNumber evidence="10">5.6.2.4</ecNumber>
    </recommendedName>
</protein>
<keyword evidence="4" id="KW-0378">Hydrolase</keyword>
<accession>A0A2V2N6N2</accession>
<evidence type="ECO:0000313" key="14">
    <source>
        <dbReference type="EMBL" id="PWR73386.1"/>
    </source>
</evidence>